<sequence>MKSSLICLTILGGWSLEMVELEPFSIRACLSSKFSHPYLSHTYFMRRIVPNFDTKSLWSYMLCY</sequence>
<keyword evidence="2" id="KW-1185">Reference proteome</keyword>
<dbReference type="AlphaFoldDB" id="A0A2G9G4T2"/>
<gene>
    <name evidence="1" type="ORF">CDL12_27176</name>
</gene>
<evidence type="ECO:0000313" key="2">
    <source>
        <dbReference type="Proteomes" id="UP000231279"/>
    </source>
</evidence>
<proteinExistence type="predicted"/>
<protein>
    <submittedName>
        <fullName evidence="1">Uncharacterized protein</fullName>
    </submittedName>
</protein>
<comment type="caution">
    <text evidence="1">The sequence shown here is derived from an EMBL/GenBank/DDBJ whole genome shotgun (WGS) entry which is preliminary data.</text>
</comment>
<accession>A0A2G9G4T2</accession>
<reference evidence="2" key="1">
    <citation type="journal article" date="2018" name="Gigascience">
        <title>Genome assembly of the Pink Ipe (Handroanthus impetiginosus, Bignoniaceae), a highly valued, ecologically keystone Neotropical timber forest tree.</title>
        <authorList>
            <person name="Silva-Junior O.B."/>
            <person name="Grattapaglia D."/>
            <person name="Novaes E."/>
            <person name="Collevatti R.G."/>
        </authorList>
    </citation>
    <scope>NUCLEOTIDE SEQUENCE [LARGE SCALE GENOMIC DNA]</scope>
    <source>
        <strain evidence="2">cv. UFG-1</strain>
    </source>
</reference>
<organism evidence="1 2">
    <name type="scientific">Handroanthus impetiginosus</name>
    <dbReference type="NCBI Taxonomy" id="429701"/>
    <lineage>
        <taxon>Eukaryota</taxon>
        <taxon>Viridiplantae</taxon>
        <taxon>Streptophyta</taxon>
        <taxon>Embryophyta</taxon>
        <taxon>Tracheophyta</taxon>
        <taxon>Spermatophyta</taxon>
        <taxon>Magnoliopsida</taxon>
        <taxon>eudicotyledons</taxon>
        <taxon>Gunneridae</taxon>
        <taxon>Pentapetalae</taxon>
        <taxon>asterids</taxon>
        <taxon>lamiids</taxon>
        <taxon>Lamiales</taxon>
        <taxon>Bignoniaceae</taxon>
        <taxon>Crescentiina</taxon>
        <taxon>Tabebuia alliance</taxon>
        <taxon>Handroanthus</taxon>
    </lineage>
</organism>
<dbReference type="Proteomes" id="UP000231279">
    <property type="component" value="Unassembled WGS sequence"/>
</dbReference>
<name>A0A2G9G4T2_9LAMI</name>
<dbReference type="EMBL" id="NKXS01007042">
    <property type="protein sequence ID" value="PIN00318.1"/>
    <property type="molecule type" value="Genomic_DNA"/>
</dbReference>
<evidence type="ECO:0000313" key="1">
    <source>
        <dbReference type="EMBL" id="PIN00318.1"/>
    </source>
</evidence>